<feature type="transmembrane region" description="Helical" evidence="6">
    <location>
        <begin position="246"/>
        <end position="266"/>
    </location>
</feature>
<feature type="transmembrane region" description="Helical" evidence="6">
    <location>
        <begin position="711"/>
        <end position="736"/>
    </location>
</feature>
<feature type="transmembrane region" description="Helical" evidence="6">
    <location>
        <begin position="622"/>
        <end position="647"/>
    </location>
</feature>
<evidence type="ECO:0000313" key="9">
    <source>
        <dbReference type="Proteomes" id="UP000074108"/>
    </source>
</evidence>
<feature type="transmembrane region" description="Helical" evidence="6">
    <location>
        <begin position="411"/>
        <end position="430"/>
    </location>
</feature>
<comment type="caution">
    <text evidence="8">The sequence shown here is derived from an EMBL/GenBank/DDBJ whole genome shotgun (WGS) entry which is preliminary data.</text>
</comment>
<dbReference type="GO" id="GO:0005886">
    <property type="term" value="C:plasma membrane"/>
    <property type="evidence" value="ECO:0007669"/>
    <property type="project" value="UniProtKB-SubCell"/>
</dbReference>
<organism evidence="8 9">
    <name type="scientific">Bacillus coahuilensis p1.1.43</name>
    <dbReference type="NCBI Taxonomy" id="1150625"/>
    <lineage>
        <taxon>Bacteria</taxon>
        <taxon>Bacillati</taxon>
        <taxon>Bacillota</taxon>
        <taxon>Bacilli</taxon>
        <taxon>Bacillales</taxon>
        <taxon>Bacillaceae</taxon>
        <taxon>Bacillus</taxon>
    </lineage>
</organism>
<dbReference type="PANTHER" id="PTHR30287:SF1">
    <property type="entry name" value="INNER MEMBRANE PROTEIN"/>
    <property type="match status" value="1"/>
</dbReference>
<evidence type="ECO:0000256" key="6">
    <source>
        <dbReference type="SAM" id="Phobius"/>
    </source>
</evidence>
<evidence type="ECO:0000256" key="5">
    <source>
        <dbReference type="ARBA" id="ARBA00023136"/>
    </source>
</evidence>
<dbReference type="EMBL" id="LDYG01000030">
    <property type="protein sequence ID" value="KUP06126.1"/>
    <property type="molecule type" value="Genomic_DNA"/>
</dbReference>
<keyword evidence="5 6" id="KW-0472">Membrane</keyword>
<dbReference type="PATRIC" id="fig|1150625.3.peg.1969"/>
<sequence>MRKLHKSIVKDMMQSKLQYGGVVTLIVFGVLLYVMLSSAVHTIETSSNVFKEEYEQEDFHFSVSDALTEDEISTLKENYDVHMEERLQRDLDVSADSTIRVFSLPESVNLPHVENGELPNSPEELAVAATYASANELKVGDTVTVSNQDFTISGLIYLPDYIYSLKNETDIIGDPKAFGVGLMTSEGMKDLTGVSTYYIGKWEGEPKASTLKGAVSSMSPLLNWTDKEDNPRISYIEAEIEGTKSFTTVLPIFVGIIALLMVVILVKRRLETQRKQIGTQLALGYQTDELTRAYLLYPLIVAVLGSLLGIILGLVLSIPITNVYTFYFNLPVLTQWDLPVLPLLLSIIVPIVLLISVSVFVIQKQVKQLPIHLIRSNRQEKSSRKGLQLTSINSFKTRFKVRMLTKNVGRILYLMLGIIFATMLLMFGFISMNSMDQLTEKTFNQGMKYDYAIYYSSIQEGQGSNPNTFSLGEGEVLTVTKNEKTHDSEVSLQLFGVSEDVTTLHLMNEEEEDLRPLLSKGIILNQVSSLALGVGVGDLIELEMTTSDKTIETEVVGIAELYSGTMAYTHIETLNEWNELPPASYLGEWTSEKPEPSDSIFKIESKKDMMLSLESMMGPMNYSLFIMAGLAFVIGFIIITLITNLIVDENTTTISLMKVIGYEDQTVSQWILNIYTPVVLVAYCIGVPLAMVSIDGMLKSFATETNFALPISISPITFFIGFLIILASYYTSLWLAKRKVKRVSLQEVLKRQEA</sequence>
<dbReference type="Pfam" id="PF02687">
    <property type="entry name" value="FtsX"/>
    <property type="match status" value="2"/>
</dbReference>
<accession>A0A147K7N3</accession>
<dbReference type="InterPro" id="IPR003838">
    <property type="entry name" value="ABC3_permease_C"/>
</dbReference>
<keyword evidence="2" id="KW-1003">Cell membrane</keyword>
<feature type="transmembrane region" description="Helical" evidence="6">
    <location>
        <begin position="294"/>
        <end position="320"/>
    </location>
</feature>
<evidence type="ECO:0000256" key="4">
    <source>
        <dbReference type="ARBA" id="ARBA00022989"/>
    </source>
</evidence>
<dbReference type="STRING" id="1150625.Q75_09285"/>
<dbReference type="AlphaFoldDB" id="A0A147K7N3"/>
<dbReference type="InterPro" id="IPR038766">
    <property type="entry name" value="Membrane_comp_ABC_pdt"/>
</dbReference>
<protein>
    <recommendedName>
        <fullName evidence="7">ABC3 transporter permease C-terminal domain-containing protein</fullName>
    </recommendedName>
</protein>
<gene>
    <name evidence="8" type="ORF">Q75_09285</name>
</gene>
<evidence type="ECO:0000313" key="8">
    <source>
        <dbReference type="EMBL" id="KUP06126.1"/>
    </source>
</evidence>
<feature type="transmembrane region" description="Helical" evidence="6">
    <location>
        <begin position="21"/>
        <end position="40"/>
    </location>
</feature>
<keyword evidence="9" id="KW-1185">Reference proteome</keyword>
<feature type="domain" description="ABC3 transporter permease C-terminal" evidence="7">
    <location>
        <begin position="626"/>
        <end position="743"/>
    </location>
</feature>
<feature type="domain" description="ABC3 transporter permease C-terminal" evidence="7">
    <location>
        <begin position="249"/>
        <end position="364"/>
    </location>
</feature>
<evidence type="ECO:0000256" key="1">
    <source>
        <dbReference type="ARBA" id="ARBA00004651"/>
    </source>
</evidence>
<dbReference type="Proteomes" id="UP000074108">
    <property type="component" value="Unassembled WGS sequence"/>
</dbReference>
<comment type="subcellular location">
    <subcellularLocation>
        <location evidence="1">Cell membrane</location>
        <topology evidence="1">Multi-pass membrane protein</topology>
    </subcellularLocation>
</comment>
<keyword evidence="4 6" id="KW-1133">Transmembrane helix</keyword>
<proteinExistence type="predicted"/>
<reference evidence="8 9" key="1">
    <citation type="journal article" date="2016" name="Front. Microbiol.">
        <title>Microevolution Analysis of Bacillus coahuilensis Unveils Differences in Phosphorus Acquisition Strategies and Their Regulation.</title>
        <authorList>
            <person name="Gomez-Lunar Z."/>
            <person name="Hernandez-Gonzalez I."/>
            <person name="Rodriguez-Torres M.D."/>
            <person name="Souza V."/>
            <person name="Olmedo-Alvarez G."/>
        </authorList>
    </citation>
    <scope>NUCLEOTIDE SEQUENCE [LARGE SCALE GENOMIC DNA]</scope>
    <source>
        <strain evidence="9">p1.1.43</strain>
    </source>
</reference>
<keyword evidence="3 6" id="KW-0812">Transmembrane</keyword>
<dbReference type="RefSeq" id="WP_059351190.1">
    <property type="nucleotide sequence ID" value="NZ_LDYG01000030.1"/>
</dbReference>
<name>A0A147K7N3_9BACI</name>
<dbReference type="PANTHER" id="PTHR30287">
    <property type="entry name" value="MEMBRANE COMPONENT OF PREDICTED ABC SUPERFAMILY METABOLITE UPTAKE TRANSPORTER"/>
    <property type="match status" value="1"/>
</dbReference>
<evidence type="ECO:0000256" key="2">
    <source>
        <dbReference type="ARBA" id="ARBA00022475"/>
    </source>
</evidence>
<evidence type="ECO:0000259" key="7">
    <source>
        <dbReference type="Pfam" id="PF02687"/>
    </source>
</evidence>
<feature type="transmembrane region" description="Helical" evidence="6">
    <location>
        <begin position="340"/>
        <end position="362"/>
    </location>
</feature>
<evidence type="ECO:0000256" key="3">
    <source>
        <dbReference type="ARBA" id="ARBA00022692"/>
    </source>
</evidence>
<feature type="transmembrane region" description="Helical" evidence="6">
    <location>
        <begin position="667"/>
        <end position="691"/>
    </location>
</feature>